<feature type="transmembrane region" description="Helical" evidence="5">
    <location>
        <begin position="6"/>
        <end position="25"/>
    </location>
</feature>
<feature type="transmembrane region" description="Helical" evidence="5">
    <location>
        <begin position="144"/>
        <end position="165"/>
    </location>
</feature>
<keyword evidence="7" id="KW-1185">Reference proteome</keyword>
<dbReference type="RefSeq" id="WP_061993991.1">
    <property type="nucleotide sequence ID" value="NZ_JAAGPU010000004.1"/>
</dbReference>
<evidence type="ECO:0000313" key="6">
    <source>
        <dbReference type="EMBL" id="NEU03970.1"/>
    </source>
</evidence>
<proteinExistence type="predicted"/>
<feature type="transmembrane region" description="Helical" evidence="5">
    <location>
        <begin position="177"/>
        <end position="197"/>
    </location>
</feature>
<sequence length="233" mass="24817">MKELLSTPIFVMFLTLSTYIFAQYIQRKTKLVLLNPLLISMIIIMAVLIIFKIPLEDYQNGTSMITFFLTPSTIILAVPLYKKIELLKKHALPIFIGITVGTFVGMISIILLCKVFGISGNIALSLIPKSVTTPIGVEVSKQLGGIPAITISAIIITGIIGAILSPVICNICKIKHSVAIGLGIGTSAHALGTSKALEMGEVEGAMSGLSIGIAGLITVLLSPIILKIFNLIM</sequence>
<feature type="transmembrane region" description="Helical" evidence="5">
    <location>
        <begin position="32"/>
        <end position="51"/>
    </location>
</feature>
<evidence type="ECO:0000313" key="7">
    <source>
        <dbReference type="Proteomes" id="UP000481872"/>
    </source>
</evidence>
<feature type="transmembrane region" description="Helical" evidence="5">
    <location>
        <begin position="93"/>
        <end position="124"/>
    </location>
</feature>
<protein>
    <submittedName>
        <fullName evidence="6">LrgB family protein</fullName>
    </submittedName>
</protein>
<feature type="transmembrane region" description="Helical" evidence="5">
    <location>
        <begin position="63"/>
        <end position="81"/>
    </location>
</feature>
<dbReference type="AlphaFoldDB" id="A0A6M0GZK3"/>
<evidence type="ECO:0000256" key="4">
    <source>
        <dbReference type="ARBA" id="ARBA00023136"/>
    </source>
</evidence>
<dbReference type="PANTHER" id="PTHR30249:SF0">
    <property type="entry name" value="PLASTIDAL GLYCOLATE_GLYCERATE TRANSLOCATOR 1, CHLOROPLASTIC"/>
    <property type="match status" value="1"/>
</dbReference>
<keyword evidence="4 5" id="KW-0472">Membrane</keyword>
<name>A0A6M0GZK3_9CLOT</name>
<comment type="caution">
    <text evidence="6">The sequence shown here is derived from an EMBL/GenBank/DDBJ whole genome shotgun (WGS) entry which is preliminary data.</text>
</comment>
<dbReference type="EMBL" id="JAAGPU010000004">
    <property type="protein sequence ID" value="NEU03970.1"/>
    <property type="molecule type" value="Genomic_DNA"/>
</dbReference>
<dbReference type="Proteomes" id="UP000481872">
    <property type="component" value="Unassembled WGS sequence"/>
</dbReference>
<dbReference type="GO" id="GO:0016020">
    <property type="term" value="C:membrane"/>
    <property type="evidence" value="ECO:0007669"/>
    <property type="project" value="UniProtKB-SubCell"/>
</dbReference>
<keyword evidence="3 5" id="KW-1133">Transmembrane helix</keyword>
<gene>
    <name evidence="6" type="ORF">G3M99_03705</name>
</gene>
<accession>A0A6M0GZK3</accession>
<organism evidence="6 7">
    <name type="scientific">Clostridium senegalense</name>
    <dbReference type="NCBI Taxonomy" id="1465809"/>
    <lineage>
        <taxon>Bacteria</taxon>
        <taxon>Bacillati</taxon>
        <taxon>Bacillota</taxon>
        <taxon>Clostridia</taxon>
        <taxon>Eubacteriales</taxon>
        <taxon>Clostridiaceae</taxon>
        <taxon>Clostridium</taxon>
    </lineage>
</organism>
<feature type="transmembrane region" description="Helical" evidence="5">
    <location>
        <begin position="209"/>
        <end position="229"/>
    </location>
</feature>
<evidence type="ECO:0000256" key="2">
    <source>
        <dbReference type="ARBA" id="ARBA00022692"/>
    </source>
</evidence>
<dbReference type="Pfam" id="PF04172">
    <property type="entry name" value="LrgB"/>
    <property type="match status" value="1"/>
</dbReference>
<keyword evidence="2 5" id="KW-0812">Transmembrane</keyword>
<dbReference type="PANTHER" id="PTHR30249">
    <property type="entry name" value="PUTATIVE SEROTONIN TRANSPORTER"/>
    <property type="match status" value="1"/>
</dbReference>
<dbReference type="InterPro" id="IPR007300">
    <property type="entry name" value="CidB/LrgB"/>
</dbReference>
<evidence type="ECO:0000256" key="5">
    <source>
        <dbReference type="SAM" id="Phobius"/>
    </source>
</evidence>
<evidence type="ECO:0000256" key="1">
    <source>
        <dbReference type="ARBA" id="ARBA00004141"/>
    </source>
</evidence>
<evidence type="ECO:0000256" key="3">
    <source>
        <dbReference type="ARBA" id="ARBA00022989"/>
    </source>
</evidence>
<reference evidence="6 7" key="1">
    <citation type="submission" date="2020-02" db="EMBL/GenBank/DDBJ databases">
        <title>Genome assembly of a novel Clostridium senegalense strain.</title>
        <authorList>
            <person name="Gupta T.B."/>
            <person name="Jauregui R."/>
            <person name="Maclean P."/>
            <person name="Nawarathana A."/>
            <person name="Brightwell G."/>
        </authorList>
    </citation>
    <scope>NUCLEOTIDE SEQUENCE [LARGE SCALE GENOMIC DNA]</scope>
    <source>
        <strain evidence="6 7">AGRFS4</strain>
    </source>
</reference>
<comment type="subcellular location">
    <subcellularLocation>
        <location evidence="1">Membrane</location>
        <topology evidence="1">Multi-pass membrane protein</topology>
    </subcellularLocation>
</comment>